<dbReference type="PANTHER" id="PTHR43214:SF43">
    <property type="entry name" value="TWO-COMPONENT RESPONSE REGULATOR"/>
    <property type="match status" value="1"/>
</dbReference>
<dbReference type="CDD" id="cd06170">
    <property type="entry name" value="LuxR_C_like"/>
    <property type="match status" value="1"/>
</dbReference>
<sequence>MTIRIAVVDDNEAVRSGIRLSLLGEDDFEVVGEAADGSEAAELCRRVRPDLILMDVRMRRTDGLSATREVKRSYPNVGVLILTMHENQDYLVEAVRAGAAGYVLKDATQEELAEAIRKVHEGETALDEKLSAKVIQSLARNGDDRRPPERPGAPGLTHPLTPRELQVLQTVAKGRTNPEIARELGIKTGTVKNHVERIIAKLGVSDRTQAVVKALEMRLISFPGEQPSERVSRPSHLSG</sequence>
<dbReference type="PROSITE" id="PS00622">
    <property type="entry name" value="HTH_LUXR_1"/>
    <property type="match status" value="1"/>
</dbReference>
<dbReference type="InterPro" id="IPR058245">
    <property type="entry name" value="NreC/VraR/RcsB-like_REC"/>
</dbReference>
<evidence type="ECO:0000259" key="5">
    <source>
        <dbReference type="PROSITE" id="PS50043"/>
    </source>
</evidence>
<evidence type="ECO:0000256" key="2">
    <source>
        <dbReference type="ARBA" id="ARBA00023125"/>
    </source>
</evidence>
<gene>
    <name evidence="7" type="ORF">RradSPS_2103</name>
    <name evidence="8" type="ORF">SIL72_12235</name>
</gene>
<dbReference type="CDD" id="cd17535">
    <property type="entry name" value="REC_NarL-like"/>
    <property type="match status" value="1"/>
</dbReference>
<evidence type="ECO:0000313" key="8">
    <source>
        <dbReference type="EMBL" id="MDX5894789.1"/>
    </source>
</evidence>
<evidence type="ECO:0000259" key="6">
    <source>
        <dbReference type="PROSITE" id="PS50110"/>
    </source>
</evidence>
<dbReference type="SUPFAM" id="SSF46894">
    <property type="entry name" value="C-terminal effector domain of the bipartite response regulators"/>
    <property type="match status" value="1"/>
</dbReference>
<dbReference type="SMART" id="SM00448">
    <property type="entry name" value="REC"/>
    <property type="match status" value="1"/>
</dbReference>
<dbReference type="Pfam" id="PF00196">
    <property type="entry name" value="GerE"/>
    <property type="match status" value="1"/>
</dbReference>
<evidence type="ECO:0000313" key="9">
    <source>
        <dbReference type="Proteomes" id="UP000025229"/>
    </source>
</evidence>
<dbReference type="Pfam" id="PF00072">
    <property type="entry name" value="Response_reg"/>
    <property type="match status" value="1"/>
</dbReference>
<feature type="domain" description="HTH luxR-type" evidence="5">
    <location>
        <begin position="153"/>
        <end position="218"/>
    </location>
</feature>
<dbReference type="PRINTS" id="PR00038">
    <property type="entry name" value="HTHLUXR"/>
</dbReference>
<dbReference type="KEGG" id="rrd:RradSPS_2103"/>
<dbReference type="Proteomes" id="UP000025229">
    <property type="component" value="Chromosome"/>
</dbReference>
<dbReference type="InterPro" id="IPR001789">
    <property type="entry name" value="Sig_transdc_resp-reg_receiver"/>
</dbReference>
<dbReference type="InterPro" id="IPR039420">
    <property type="entry name" value="WalR-like"/>
</dbReference>
<dbReference type="InterPro" id="IPR016032">
    <property type="entry name" value="Sig_transdc_resp-reg_C-effctor"/>
</dbReference>
<evidence type="ECO:0000256" key="1">
    <source>
        <dbReference type="ARBA" id="ARBA00022553"/>
    </source>
</evidence>
<dbReference type="STRING" id="42256.RradSPS_2103"/>
<name>A0A023X591_RUBRA</name>
<reference evidence="8" key="2">
    <citation type="submission" date="2023-11" db="EMBL/GenBank/DDBJ databases">
        <title>MicrobeMod: A computational toolkit for identifying prokaryotic methylation and restriction-modification with nanopore sequencing.</title>
        <authorList>
            <person name="Crits-Christoph A."/>
            <person name="Kang S.C."/>
            <person name="Lee H."/>
            <person name="Ostrov N."/>
        </authorList>
    </citation>
    <scope>NUCLEOTIDE SEQUENCE</scope>
    <source>
        <strain evidence="8">ATCC 51242</strain>
    </source>
</reference>
<dbReference type="Gene3D" id="3.40.50.2300">
    <property type="match status" value="1"/>
</dbReference>
<evidence type="ECO:0000256" key="4">
    <source>
        <dbReference type="SAM" id="MobiDB-lite"/>
    </source>
</evidence>
<feature type="domain" description="Response regulatory" evidence="6">
    <location>
        <begin position="4"/>
        <end position="120"/>
    </location>
</feature>
<feature type="modified residue" description="4-aspartylphosphate" evidence="3">
    <location>
        <position position="55"/>
    </location>
</feature>
<proteinExistence type="predicted"/>
<dbReference type="SMART" id="SM00421">
    <property type="entry name" value="HTH_LUXR"/>
    <property type="match status" value="1"/>
</dbReference>
<dbReference type="GO" id="GO:0006355">
    <property type="term" value="P:regulation of DNA-templated transcription"/>
    <property type="evidence" value="ECO:0007669"/>
    <property type="project" value="InterPro"/>
</dbReference>
<feature type="region of interest" description="Disordered" evidence="4">
    <location>
        <begin position="139"/>
        <end position="160"/>
    </location>
</feature>
<dbReference type="SUPFAM" id="SSF52172">
    <property type="entry name" value="CheY-like"/>
    <property type="match status" value="1"/>
</dbReference>
<dbReference type="EMBL" id="CP007514">
    <property type="protein sequence ID" value="AHY47386.1"/>
    <property type="molecule type" value="Genomic_DNA"/>
</dbReference>
<dbReference type="HOGENOM" id="CLU_000445_90_10_11"/>
<dbReference type="OrthoDB" id="9808843at2"/>
<keyword evidence="9" id="KW-1185">Reference proteome</keyword>
<dbReference type="PROSITE" id="PS50043">
    <property type="entry name" value="HTH_LUXR_2"/>
    <property type="match status" value="1"/>
</dbReference>
<dbReference type="AlphaFoldDB" id="A0A023X591"/>
<accession>A0A023X591</accession>
<dbReference type="GO" id="GO:0003677">
    <property type="term" value="F:DNA binding"/>
    <property type="evidence" value="ECO:0007669"/>
    <property type="project" value="UniProtKB-KW"/>
</dbReference>
<dbReference type="EMBL" id="JAWXXX010000001">
    <property type="protein sequence ID" value="MDX5894789.1"/>
    <property type="molecule type" value="Genomic_DNA"/>
</dbReference>
<dbReference type="PANTHER" id="PTHR43214">
    <property type="entry name" value="TWO-COMPONENT RESPONSE REGULATOR"/>
    <property type="match status" value="1"/>
</dbReference>
<organism evidence="7 9">
    <name type="scientific">Rubrobacter radiotolerans</name>
    <name type="common">Arthrobacter radiotolerans</name>
    <dbReference type="NCBI Taxonomy" id="42256"/>
    <lineage>
        <taxon>Bacteria</taxon>
        <taxon>Bacillati</taxon>
        <taxon>Actinomycetota</taxon>
        <taxon>Rubrobacteria</taxon>
        <taxon>Rubrobacterales</taxon>
        <taxon>Rubrobacteraceae</taxon>
        <taxon>Rubrobacter</taxon>
    </lineage>
</organism>
<reference evidence="7 9" key="1">
    <citation type="submission" date="2014-03" db="EMBL/GenBank/DDBJ databases">
        <title>Complete genome sequence of the Radio-Resistant Rubrobacter radiotolerans RSPS-4.</title>
        <authorList>
            <person name="Egas C.C."/>
            <person name="Barroso C.C."/>
            <person name="Froufe H.J.C."/>
            <person name="Pacheco J.J."/>
            <person name="Albuquerque L.L."/>
            <person name="da Costa M.M.S."/>
        </authorList>
    </citation>
    <scope>NUCLEOTIDE SEQUENCE [LARGE SCALE GENOMIC DNA]</scope>
    <source>
        <strain evidence="7 9">RSPS-4</strain>
    </source>
</reference>
<evidence type="ECO:0000256" key="3">
    <source>
        <dbReference type="PROSITE-ProRule" id="PRU00169"/>
    </source>
</evidence>
<dbReference type="PROSITE" id="PS50110">
    <property type="entry name" value="RESPONSE_REGULATORY"/>
    <property type="match status" value="1"/>
</dbReference>
<keyword evidence="1 3" id="KW-0597">Phosphoprotein</keyword>
<dbReference type="eggNOG" id="COG2197">
    <property type="taxonomic scope" value="Bacteria"/>
</dbReference>
<dbReference type="RefSeq" id="WP_051589692.1">
    <property type="nucleotide sequence ID" value="NZ_CP007514.1"/>
</dbReference>
<dbReference type="GO" id="GO:0000160">
    <property type="term" value="P:phosphorelay signal transduction system"/>
    <property type="evidence" value="ECO:0007669"/>
    <property type="project" value="InterPro"/>
</dbReference>
<dbReference type="InterPro" id="IPR000792">
    <property type="entry name" value="Tscrpt_reg_LuxR_C"/>
</dbReference>
<evidence type="ECO:0000313" key="7">
    <source>
        <dbReference type="EMBL" id="AHY47386.1"/>
    </source>
</evidence>
<dbReference type="Proteomes" id="UP001281130">
    <property type="component" value="Unassembled WGS sequence"/>
</dbReference>
<keyword evidence="2 7" id="KW-0238">DNA-binding</keyword>
<protein>
    <submittedName>
        <fullName evidence="7">Response regulator containing a CheY-like receiver domain and an HTH DNA-binding domain</fullName>
    </submittedName>
    <submittedName>
        <fullName evidence="8">Response regulator transcription factor</fullName>
    </submittedName>
</protein>
<dbReference type="InterPro" id="IPR011006">
    <property type="entry name" value="CheY-like_superfamily"/>
</dbReference>